<dbReference type="EMBL" id="JAIWYP010000001">
    <property type="protein sequence ID" value="KAH3898125.1"/>
    <property type="molecule type" value="Genomic_DNA"/>
</dbReference>
<dbReference type="Proteomes" id="UP000828390">
    <property type="component" value="Unassembled WGS sequence"/>
</dbReference>
<protein>
    <submittedName>
        <fullName evidence="1">Uncharacterized protein</fullName>
    </submittedName>
</protein>
<comment type="caution">
    <text evidence="1">The sequence shown here is derived from an EMBL/GenBank/DDBJ whole genome shotgun (WGS) entry which is preliminary data.</text>
</comment>
<accession>A0A9D4SBP9</accession>
<gene>
    <name evidence="1" type="ORF">DPMN_022344</name>
</gene>
<name>A0A9D4SBP9_DREPO</name>
<evidence type="ECO:0000313" key="1">
    <source>
        <dbReference type="EMBL" id="KAH3898125.1"/>
    </source>
</evidence>
<dbReference type="AlphaFoldDB" id="A0A9D4SBP9"/>
<keyword evidence="2" id="KW-1185">Reference proteome</keyword>
<sequence>MLRIILNQQLKRKAVKVLEKSRLDLQINKAHWNNSSTAESSLKYTFKTNVSSSTTSSTLRNHSAAYGWMAYSRSLEELTLKRLDRSCPNWKEMRNTLKLTDSRLLEVGFRQGCLLYTVLCDLLLDIQETLNLTHNYILISSRHFFQT</sequence>
<reference evidence="1" key="1">
    <citation type="journal article" date="2019" name="bioRxiv">
        <title>The Genome of the Zebra Mussel, Dreissena polymorpha: A Resource for Invasive Species Research.</title>
        <authorList>
            <person name="McCartney M.A."/>
            <person name="Auch B."/>
            <person name="Kono T."/>
            <person name="Mallez S."/>
            <person name="Zhang Y."/>
            <person name="Obille A."/>
            <person name="Becker A."/>
            <person name="Abrahante J.E."/>
            <person name="Garbe J."/>
            <person name="Badalamenti J.P."/>
            <person name="Herman A."/>
            <person name="Mangelson H."/>
            <person name="Liachko I."/>
            <person name="Sullivan S."/>
            <person name="Sone E.D."/>
            <person name="Koren S."/>
            <person name="Silverstein K.A.T."/>
            <person name="Beckman K.B."/>
            <person name="Gohl D.M."/>
        </authorList>
    </citation>
    <scope>NUCLEOTIDE SEQUENCE</scope>
    <source>
        <strain evidence="1">Duluth1</strain>
        <tissue evidence="1">Whole animal</tissue>
    </source>
</reference>
<reference evidence="1" key="2">
    <citation type="submission" date="2020-11" db="EMBL/GenBank/DDBJ databases">
        <authorList>
            <person name="McCartney M.A."/>
            <person name="Auch B."/>
            <person name="Kono T."/>
            <person name="Mallez S."/>
            <person name="Becker A."/>
            <person name="Gohl D.M."/>
            <person name="Silverstein K.A.T."/>
            <person name="Koren S."/>
            <person name="Bechman K.B."/>
            <person name="Herman A."/>
            <person name="Abrahante J.E."/>
            <person name="Garbe J."/>
        </authorList>
    </citation>
    <scope>NUCLEOTIDE SEQUENCE</scope>
    <source>
        <strain evidence="1">Duluth1</strain>
        <tissue evidence="1">Whole animal</tissue>
    </source>
</reference>
<organism evidence="1 2">
    <name type="scientific">Dreissena polymorpha</name>
    <name type="common">Zebra mussel</name>
    <name type="synonym">Mytilus polymorpha</name>
    <dbReference type="NCBI Taxonomy" id="45954"/>
    <lineage>
        <taxon>Eukaryota</taxon>
        <taxon>Metazoa</taxon>
        <taxon>Spiralia</taxon>
        <taxon>Lophotrochozoa</taxon>
        <taxon>Mollusca</taxon>
        <taxon>Bivalvia</taxon>
        <taxon>Autobranchia</taxon>
        <taxon>Heteroconchia</taxon>
        <taxon>Euheterodonta</taxon>
        <taxon>Imparidentia</taxon>
        <taxon>Neoheterodontei</taxon>
        <taxon>Myida</taxon>
        <taxon>Dreissenoidea</taxon>
        <taxon>Dreissenidae</taxon>
        <taxon>Dreissena</taxon>
    </lineage>
</organism>
<proteinExistence type="predicted"/>
<evidence type="ECO:0000313" key="2">
    <source>
        <dbReference type="Proteomes" id="UP000828390"/>
    </source>
</evidence>